<keyword evidence="2" id="KW-1185">Reference proteome</keyword>
<reference evidence="1" key="2">
    <citation type="submission" date="2015-06" db="UniProtKB">
        <authorList>
            <consortium name="EnsemblProtists"/>
        </authorList>
    </citation>
    <scope>IDENTIFICATION</scope>
    <source>
        <strain evidence="1">Emoy2</strain>
    </source>
</reference>
<dbReference type="EnsemblProtists" id="HpaT807894">
    <property type="protein sequence ID" value="HpaP807894"/>
    <property type="gene ID" value="HpaG807894"/>
</dbReference>
<evidence type="ECO:0000313" key="1">
    <source>
        <dbReference type="EnsemblProtists" id="HpaP807894"/>
    </source>
</evidence>
<name>M4BNA6_HYAAE</name>
<dbReference type="InParanoid" id="M4BNA6"/>
<proteinExistence type="predicted"/>
<dbReference type="AlphaFoldDB" id="M4BNA6"/>
<dbReference type="HOGENOM" id="CLU_2502752_0_0_1"/>
<dbReference type="EMBL" id="JH598448">
    <property type="status" value="NOT_ANNOTATED_CDS"/>
    <property type="molecule type" value="Genomic_DNA"/>
</dbReference>
<organism evidence="1 2">
    <name type="scientific">Hyaloperonospora arabidopsidis (strain Emoy2)</name>
    <name type="common">Downy mildew agent</name>
    <name type="synonym">Peronospora arabidopsidis</name>
    <dbReference type="NCBI Taxonomy" id="559515"/>
    <lineage>
        <taxon>Eukaryota</taxon>
        <taxon>Sar</taxon>
        <taxon>Stramenopiles</taxon>
        <taxon>Oomycota</taxon>
        <taxon>Peronosporomycetes</taxon>
        <taxon>Peronosporales</taxon>
        <taxon>Peronosporaceae</taxon>
        <taxon>Hyaloperonospora</taxon>
    </lineage>
</organism>
<dbReference type="Proteomes" id="UP000011713">
    <property type="component" value="Unassembled WGS sequence"/>
</dbReference>
<accession>M4BNA6</accession>
<sequence>MHVLEVKDLGAVTKFLGVEVTYDDENGYALEQEQCIRDLLATTGLESANPERTPIGVDRDGECEGDFLLGGSVGTAKQPTISTSSR</sequence>
<evidence type="ECO:0000313" key="2">
    <source>
        <dbReference type="Proteomes" id="UP000011713"/>
    </source>
</evidence>
<dbReference type="eggNOG" id="ENOG502SWB3">
    <property type="taxonomic scope" value="Eukaryota"/>
</dbReference>
<protein>
    <submittedName>
        <fullName evidence="1">Uncharacterized protein</fullName>
    </submittedName>
</protein>
<dbReference type="VEuPathDB" id="FungiDB:HpaG807894"/>
<reference evidence="2" key="1">
    <citation type="journal article" date="2010" name="Science">
        <title>Signatures of adaptation to obligate biotrophy in the Hyaloperonospora arabidopsidis genome.</title>
        <authorList>
            <person name="Baxter L."/>
            <person name="Tripathy S."/>
            <person name="Ishaque N."/>
            <person name="Boot N."/>
            <person name="Cabral A."/>
            <person name="Kemen E."/>
            <person name="Thines M."/>
            <person name="Ah-Fong A."/>
            <person name="Anderson R."/>
            <person name="Badejoko W."/>
            <person name="Bittner-Eddy P."/>
            <person name="Boore J.L."/>
            <person name="Chibucos M.C."/>
            <person name="Coates M."/>
            <person name="Dehal P."/>
            <person name="Delehaunty K."/>
            <person name="Dong S."/>
            <person name="Downton P."/>
            <person name="Dumas B."/>
            <person name="Fabro G."/>
            <person name="Fronick C."/>
            <person name="Fuerstenberg S.I."/>
            <person name="Fulton L."/>
            <person name="Gaulin E."/>
            <person name="Govers F."/>
            <person name="Hughes L."/>
            <person name="Humphray S."/>
            <person name="Jiang R.H."/>
            <person name="Judelson H."/>
            <person name="Kamoun S."/>
            <person name="Kyung K."/>
            <person name="Meijer H."/>
            <person name="Minx P."/>
            <person name="Morris P."/>
            <person name="Nelson J."/>
            <person name="Phuntumart V."/>
            <person name="Qutob D."/>
            <person name="Rehmany A."/>
            <person name="Rougon-Cardoso A."/>
            <person name="Ryden P."/>
            <person name="Torto-Alalibo T."/>
            <person name="Studholme D."/>
            <person name="Wang Y."/>
            <person name="Win J."/>
            <person name="Wood J."/>
            <person name="Clifton S.W."/>
            <person name="Rogers J."/>
            <person name="Van den Ackerveken G."/>
            <person name="Jones J.D."/>
            <person name="McDowell J.M."/>
            <person name="Beynon J."/>
            <person name="Tyler B.M."/>
        </authorList>
    </citation>
    <scope>NUCLEOTIDE SEQUENCE [LARGE SCALE GENOMIC DNA]</scope>
    <source>
        <strain evidence="2">Emoy2</strain>
    </source>
</reference>